<evidence type="ECO:0000313" key="7">
    <source>
        <dbReference type="EMBL" id="KAF4700436.1"/>
    </source>
</evidence>
<dbReference type="FunFam" id="1.10.238.10:FF:000178">
    <property type="entry name" value="Calmodulin-2 A"/>
    <property type="match status" value="1"/>
</dbReference>
<evidence type="ECO:0000313" key="8">
    <source>
        <dbReference type="Proteomes" id="UP000541610"/>
    </source>
</evidence>
<keyword evidence="3" id="KW-0106">Calcium</keyword>
<sequence length="180" mass="20464">MVNLSQADVQELRGVFQLLDTDGSESISPAELRHLLRSISVNLTMDELEELVAEVDKDCSGAIEFDEILAILSRDVNPPFSPTEVETSFRMIARNAPRGYIRMKDLEEALRVHLRDVDHYDISELLRAYMDSTVNHPSNPDVDYFNYQAFIDLMMHGLAGQPLNKKKGRPTKQKTRKPSC</sequence>
<dbReference type="Proteomes" id="UP000541610">
    <property type="component" value="Unassembled WGS sequence"/>
</dbReference>
<keyword evidence="2" id="KW-0677">Repeat</keyword>
<feature type="region of interest" description="Disordered" evidence="4">
    <location>
        <begin position="161"/>
        <end position="180"/>
    </location>
</feature>
<accession>A0A7J6PID6</accession>
<dbReference type="CDD" id="cd00051">
    <property type="entry name" value="EFh"/>
    <property type="match status" value="1"/>
</dbReference>
<dbReference type="SMART" id="SM00054">
    <property type="entry name" value="EFh"/>
    <property type="match status" value="2"/>
</dbReference>
<dbReference type="EMBL" id="JABANM010033951">
    <property type="protein sequence ID" value="KAF4700436.1"/>
    <property type="molecule type" value="Genomic_DNA"/>
</dbReference>
<evidence type="ECO:0000313" key="9">
    <source>
        <dbReference type="Proteomes" id="UP000574390"/>
    </source>
</evidence>
<dbReference type="Proteomes" id="UP000574390">
    <property type="component" value="Unassembled WGS sequence"/>
</dbReference>
<evidence type="ECO:0000256" key="4">
    <source>
        <dbReference type="SAM" id="MobiDB-lite"/>
    </source>
</evidence>
<dbReference type="SUPFAM" id="SSF47473">
    <property type="entry name" value="EF-hand"/>
    <property type="match status" value="1"/>
</dbReference>
<evidence type="ECO:0000256" key="1">
    <source>
        <dbReference type="ARBA" id="ARBA00005253"/>
    </source>
</evidence>
<feature type="compositionally biased region" description="Basic residues" evidence="4">
    <location>
        <begin position="164"/>
        <end position="180"/>
    </location>
</feature>
<feature type="domain" description="EF-hand" evidence="5">
    <location>
        <begin position="7"/>
        <end position="42"/>
    </location>
</feature>
<evidence type="ECO:0000313" key="6">
    <source>
        <dbReference type="EMBL" id="KAF4695260.1"/>
    </source>
</evidence>
<dbReference type="GO" id="GO:0005509">
    <property type="term" value="F:calcium ion binding"/>
    <property type="evidence" value="ECO:0007669"/>
    <property type="project" value="InterPro"/>
</dbReference>
<evidence type="ECO:0000256" key="3">
    <source>
        <dbReference type="ARBA" id="ARBA00022837"/>
    </source>
</evidence>
<dbReference type="AlphaFoldDB" id="A0A7J6PID6"/>
<dbReference type="InterPro" id="IPR002048">
    <property type="entry name" value="EF_hand_dom"/>
</dbReference>
<dbReference type="GO" id="GO:0043226">
    <property type="term" value="C:organelle"/>
    <property type="evidence" value="ECO:0007669"/>
    <property type="project" value="UniProtKB-ARBA"/>
</dbReference>
<gene>
    <name evidence="6" type="ORF">FOZ60_005127</name>
    <name evidence="7" type="ORF">FOZ62_023720</name>
</gene>
<name>A0A7J6PID6_PEROL</name>
<dbReference type="InterPro" id="IPR050145">
    <property type="entry name" value="Centrin_CML-like"/>
</dbReference>
<dbReference type="PANTHER" id="PTHR23050">
    <property type="entry name" value="CALCIUM BINDING PROTEIN"/>
    <property type="match status" value="1"/>
</dbReference>
<dbReference type="OrthoDB" id="26525at2759"/>
<proteinExistence type="inferred from homology"/>
<dbReference type="InterPro" id="IPR018247">
    <property type="entry name" value="EF_Hand_1_Ca_BS"/>
</dbReference>
<dbReference type="EMBL" id="JABANP010000022">
    <property type="protein sequence ID" value="KAF4695260.1"/>
    <property type="molecule type" value="Genomic_DNA"/>
</dbReference>
<organism evidence="6 8">
    <name type="scientific">Perkinsus olseni</name>
    <name type="common">Perkinsus atlanticus</name>
    <dbReference type="NCBI Taxonomy" id="32597"/>
    <lineage>
        <taxon>Eukaryota</taxon>
        <taxon>Sar</taxon>
        <taxon>Alveolata</taxon>
        <taxon>Perkinsozoa</taxon>
        <taxon>Perkinsea</taxon>
        <taxon>Perkinsida</taxon>
        <taxon>Perkinsidae</taxon>
        <taxon>Perkinsus</taxon>
    </lineage>
</organism>
<dbReference type="InterPro" id="IPR011992">
    <property type="entry name" value="EF-hand-dom_pair"/>
</dbReference>
<comment type="similarity">
    <text evidence="1">Belongs to the centrin family.</text>
</comment>
<dbReference type="Pfam" id="PF13499">
    <property type="entry name" value="EF-hand_7"/>
    <property type="match status" value="1"/>
</dbReference>
<reference evidence="8 9" key="1">
    <citation type="submission" date="2020-04" db="EMBL/GenBank/DDBJ databases">
        <title>Perkinsus olseni comparative genomics.</title>
        <authorList>
            <person name="Bogema D.R."/>
        </authorList>
    </citation>
    <scope>NUCLEOTIDE SEQUENCE [LARGE SCALE GENOMIC DNA]</scope>
    <source>
        <strain evidence="6">00978-12</strain>
        <strain evidence="7">ATCC PRA-205</strain>
    </source>
</reference>
<dbReference type="PROSITE" id="PS00018">
    <property type="entry name" value="EF_HAND_1"/>
    <property type="match status" value="1"/>
</dbReference>
<evidence type="ECO:0000259" key="5">
    <source>
        <dbReference type="PROSITE" id="PS50222"/>
    </source>
</evidence>
<dbReference type="Gene3D" id="1.10.238.10">
    <property type="entry name" value="EF-hand"/>
    <property type="match status" value="1"/>
</dbReference>
<evidence type="ECO:0000256" key="2">
    <source>
        <dbReference type="ARBA" id="ARBA00022737"/>
    </source>
</evidence>
<feature type="domain" description="EF-hand" evidence="5">
    <location>
        <begin position="43"/>
        <end position="78"/>
    </location>
</feature>
<protein>
    <recommendedName>
        <fullName evidence="5">EF-hand domain-containing protein</fullName>
    </recommendedName>
</protein>
<dbReference type="PROSITE" id="PS50222">
    <property type="entry name" value="EF_HAND_2"/>
    <property type="match status" value="2"/>
</dbReference>
<comment type="caution">
    <text evidence="6">The sequence shown here is derived from an EMBL/GenBank/DDBJ whole genome shotgun (WGS) entry which is preliminary data.</text>
</comment>